<protein>
    <recommendedName>
        <fullName evidence="4">Transglutaminase-like domain-containing protein</fullName>
    </recommendedName>
</protein>
<gene>
    <name evidence="2" type="ORF">RM549_06175</name>
</gene>
<sequence>MAGKQDISTALKRQLRSGKEYEKLMPAVKCESTPLGEGDTFFTVDQMRAWVEKYRWQTAKLALVLEGQSLQETIANIYKFLYDHVQYTADGALQQLRSPACTWLQRKNGTDCKSFSVFASSILSNLGIKHAIRQVRQPYFYPEEFTHVYVVVYQDQNKETYSENAPTFVIDATRHQNTEVEFIEKADIPMQKLQHVGLNAPQDERAARVIANFNKFCDHLIENGVPVAQVNAIRQEVNKYTSKGRDPKFRFHKDGISINGKLFVLKFKNEEGLGFVATGTALTAGKKLMDMLPADFVGDTFLAVFANGMDFSCWNAASSPQESQGIITESIQPYFEQISQRLSNPSGNDDLMRNLNLALEGSHKLAALYRDMTKNTSWAKCTIKGHEVIAKFAEGIRDHFLSVLNSPAFSFSKKTVNGNAVFAFNDFKIGIGGAANFPVSYPQVTAITQKGSYTPQKPTTPTTGNDYSNDYTNNYQPTGSNNGGSTDGNGGSTAKKSSNTGIIIGGITLAAMPFLLPMMKKGATDKPASKPAKKAKK</sequence>
<accession>A0ABU3E039</accession>
<evidence type="ECO:0000313" key="2">
    <source>
        <dbReference type="EMBL" id="MDT0689364.1"/>
    </source>
</evidence>
<reference evidence="2 3" key="1">
    <citation type="submission" date="2023-09" db="EMBL/GenBank/DDBJ databases">
        <authorList>
            <person name="Rey-Velasco X."/>
        </authorList>
    </citation>
    <scope>NUCLEOTIDE SEQUENCE [LARGE SCALE GENOMIC DNA]</scope>
    <source>
        <strain evidence="2 3">F188</strain>
    </source>
</reference>
<dbReference type="EMBL" id="JAVRHM010000005">
    <property type="protein sequence ID" value="MDT0689364.1"/>
    <property type="molecule type" value="Genomic_DNA"/>
</dbReference>
<comment type="caution">
    <text evidence="2">The sequence shown here is derived from an EMBL/GenBank/DDBJ whole genome shotgun (WGS) entry which is preliminary data.</text>
</comment>
<dbReference type="RefSeq" id="WP_311682851.1">
    <property type="nucleotide sequence ID" value="NZ_JAVRHM010000005.1"/>
</dbReference>
<evidence type="ECO:0008006" key="4">
    <source>
        <dbReference type="Google" id="ProtNLM"/>
    </source>
</evidence>
<evidence type="ECO:0000313" key="3">
    <source>
        <dbReference type="Proteomes" id="UP001261624"/>
    </source>
</evidence>
<feature type="compositionally biased region" description="Gly residues" evidence="1">
    <location>
        <begin position="481"/>
        <end position="491"/>
    </location>
</feature>
<name>A0ABU3E039_9FLAO</name>
<keyword evidence="3" id="KW-1185">Reference proteome</keyword>
<organism evidence="2 3">
    <name type="scientific">Autumnicola patrickiae</name>
    <dbReference type="NCBI Taxonomy" id="3075591"/>
    <lineage>
        <taxon>Bacteria</taxon>
        <taxon>Pseudomonadati</taxon>
        <taxon>Bacteroidota</taxon>
        <taxon>Flavobacteriia</taxon>
        <taxon>Flavobacteriales</taxon>
        <taxon>Flavobacteriaceae</taxon>
        <taxon>Autumnicola</taxon>
    </lineage>
</organism>
<evidence type="ECO:0000256" key="1">
    <source>
        <dbReference type="SAM" id="MobiDB-lite"/>
    </source>
</evidence>
<dbReference type="Proteomes" id="UP001261624">
    <property type="component" value="Unassembled WGS sequence"/>
</dbReference>
<feature type="compositionally biased region" description="Polar residues" evidence="1">
    <location>
        <begin position="451"/>
        <end position="477"/>
    </location>
</feature>
<feature type="region of interest" description="Disordered" evidence="1">
    <location>
        <begin position="451"/>
        <end position="495"/>
    </location>
</feature>
<proteinExistence type="predicted"/>